<dbReference type="InterPro" id="IPR036680">
    <property type="entry name" value="SPOR-like_sf"/>
</dbReference>
<protein>
    <submittedName>
        <fullName evidence="2">SPOR domain-containing protein</fullName>
    </submittedName>
</protein>
<evidence type="ECO:0000313" key="3">
    <source>
        <dbReference type="Proteomes" id="UP000289857"/>
    </source>
</evidence>
<accession>A0A4Q1KCK4</accession>
<reference evidence="3" key="1">
    <citation type="submission" date="2019-01" db="EMBL/GenBank/DDBJ databases">
        <title>Cytophagaceae bacterium strain CAR-16.</title>
        <authorList>
            <person name="Chen W.-M."/>
        </authorList>
    </citation>
    <scope>NUCLEOTIDE SEQUENCE [LARGE SCALE GENOMIC DNA]</scope>
    <source>
        <strain evidence="3">WWJ-16</strain>
    </source>
</reference>
<dbReference type="SUPFAM" id="SSF110997">
    <property type="entry name" value="Sporulation related repeat"/>
    <property type="match status" value="1"/>
</dbReference>
<comment type="caution">
    <text evidence="2">The sequence shown here is derived from an EMBL/GenBank/DDBJ whole genome shotgun (WGS) entry which is preliminary data.</text>
</comment>
<proteinExistence type="predicted"/>
<dbReference type="OrthoDB" id="653949at2"/>
<dbReference type="Pfam" id="PF05036">
    <property type="entry name" value="SPOR"/>
    <property type="match status" value="1"/>
</dbReference>
<keyword evidence="3" id="KW-1185">Reference proteome</keyword>
<dbReference type="Pfam" id="PF18174">
    <property type="entry name" value="HU-CCDC81_bac_1"/>
    <property type="match status" value="1"/>
</dbReference>
<evidence type="ECO:0000259" key="1">
    <source>
        <dbReference type="PROSITE" id="PS51724"/>
    </source>
</evidence>
<dbReference type="Gene3D" id="3.30.70.1070">
    <property type="entry name" value="Sporulation related repeat"/>
    <property type="match status" value="1"/>
</dbReference>
<organism evidence="2 3">
    <name type="scientific">Flavobacterium stagni</name>
    <dbReference type="NCBI Taxonomy" id="2506421"/>
    <lineage>
        <taxon>Bacteria</taxon>
        <taxon>Pseudomonadati</taxon>
        <taxon>Bacteroidota</taxon>
        <taxon>Flavobacteriia</taxon>
        <taxon>Flavobacteriales</taxon>
        <taxon>Flavobacteriaceae</taxon>
        <taxon>Flavobacterium</taxon>
    </lineage>
</organism>
<dbReference type="EMBL" id="SBKN01000001">
    <property type="protein sequence ID" value="RXR24391.1"/>
    <property type="molecule type" value="Genomic_DNA"/>
</dbReference>
<dbReference type="Pfam" id="PF18175">
    <property type="entry name" value="HU-CCDC81_bac_2"/>
    <property type="match status" value="1"/>
</dbReference>
<dbReference type="GO" id="GO:0042834">
    <property type="term" value="F:peptidoglycan binding"/>
    <property type="evidence" value="ECO:0007669"/>
    <property type="project" value="InterPro"/>
</dbReference>
<dbReference type="InterPro" id="IPR041268">
    <property type="entry name" value="HU-CCDC81_bac_2"/>
</dbReference>
<dbReference type="InterPro" id="IPR007730">
    <property type="entry name" value="SPOR-like_dom"/>
</dbReference>
<dbReference type="Proteomes" id="UP000289857">
    <property type="component" value="Unassembled WGS sequence"/>
</dbReference>
<name>A0A4Q1KCK4_9FLAO</name>
<feature type="domain" description="SPOR" evidence="1">
    <location>
        <begin position="247"/>
        <end position="324"/>
    </location>
</feature>
<dbReference type="PROSITE" id="PS51724">
    <property type="entry name" value="SPOR"/>
    <property type="match status" value="1"/>
</dbReference>
<dbReference type="RefSeq" id="WP_129460367.1">
    <property type="nucleotide sequence ID" value="NZ_SBKN01000001.1"/>
</dbReference>
<dbReference type="AlphaFoldDB" id="A0A4Q1KCK4"/>
<sequence length="326" mass="36637">MKIESYISQLLYRYQCVTVPGFGAFLTDTQSAQWNGSAQVFSPPKKVITFNAYLKNNDGLLANHIAVAEKIPYEVAVTAIEHAVHNWKQKLQDFGGISLKQIGEITLNSDKNLVFVPYDQVNYMTESFGLSAVVSPFVQREILNQIAEEEVIPVLEPVASEVPVHLLPETPRSRSFLKYAAIFVMSAGLLGAGGYFGNQYYTQKIEAETLAVQTNVQKKIEQKIQEATFVLDTPTTPTLPPVTLTIKSEKFPYHVVAGAFRLEENADRVLYELKKLGYPARKMGPNKHGLFPVFYGSFSRYSDAQQKMQEVQKSHNPEAWVLIEEH</sequence>
<gene>
    <name evidence="2" type="ORF">EQG61_02805</name>
</gene>
<dbReference type="InterPro" id="IPR040495">
    <property type="entry name" value="HU-CCDC81_bac_1"/>
</dbReference>
<evidence type="ECO:0000313" key="2">
    <source>
        <dbReference type="EMBL" id="RXR24391.1"/>
    </source>
</evidence>